<dbReference type="PANTHER" id="PTHR43022:SF1">
    <property type="entry name" value="PROTEIN SMF"/>
    <property type="match status" value="1"/>
</dbReference>
<dbReference type="Pfam" id="PF02481">
    <property type="entry name" value="DNA_processg_A"/>
    <property type="match status" value="1"/>
</dbReference>
<proteinExistence type="inferred from homology"/>
<dbReference type="SUPFAM" id="SSF102405">
    <property type="entry name" value="MCP/YpsA-like"/>
    <property type="match status" value="1"/>
</dbReference>
<dbReference type="AlphaFoldDB" id="A0AAW7ZCQ2"/>
<accession>A0AAW7ZCQ2</accession>
<dbReference type="Proteomes" id="UP001172911">
    <property type="component" value="Unassembled WGS sequence"/>
</dbReference>
<dbReference type="InterPro" id="IPR003488">
    <property type="entry name" value="DprA"/>
</dbReference>
<dbReference type="InterPro" id="IPR057666">
    <property type="entry name" value="DrpA_SLOG"/>
</dbReference>
<organism evidence="3 4">
    <name type="scientific">Desulforamulus aquiferis</name>
    <dbReference type="NCBI Taxonomy" id="1397668"/>
    <lineage>
        <taxon>Bacteria</taxon>
        <taxon>Bacillati</taxon>
        <taxon>Bacillota</taxon>
        <taxon>Clostridia</taxon>
        <taxon>Eubacteriales</taxon>
        <taxon>Peptococcaceae</taxon>
        <taxon>Desulforamulus</taxon>
    </lineage>
</organism>
<evidence type="ECO:0000256" key="1">
    <source>
        <dbReference type="ARBA" id="ARBA00006525"/>
    </source>
</evidence>
<comment type="similarity">
    <text evidence="1">Belongs to the DprA/Smf family.</text>
</comment>
<evidence type="ECO:0000259" key="2">
    <source>
        <dbReference type="Pfam" id="PF02481"/>
    </source>
</evidence>
<reference evidence="3" key="2">
    <citation type="submission" date="2023-03" db="EMBL/GenBank/DDBJ databases">
        <authorList>
            <person name="Zhang Z."/>
        </authorList>
    </citation>
    <scope>NUCLEOTIDE SEQUENCE</scope>
    <source>
        <strain evidence="3">DSA</strain>
    </source>
</reference>
<name>A0AAW7ZCQ2_9FIRM</name>
<evidence type="ECO:0000313" key="3">
    <source>
        <dbReference type="EMBL" id="MDO7787459.1"/>
    </source>
</evidence>
<reference evidence="3" key="1">
    <citation type="journal article" date="2023" name="J. Hazard. Mater.">
        <title>Anaerobic biodegradation of pyrene and benzo[a]pyrene by a new sulfate-reducing Desulforamulus aquiferis strain DSA.</title>
        <authorList>
            <person name="Zhang Z."/>
            <person name="Sun J."/>
            <person name="Gong X."/>
            <person name="Wang C."/>
            <person name="Wang H."/>
        </authorList>
    </citation>
    <scope>NUCLEOTIDE SEQUENCE</scope>
    <source>
        <strain evidence="3">DSA</strain>
    </source>
</reference>
<dbReference type="EMBL" id="JARPTC010000013">
    <property type="protein sequence ID" value="MDO7787459.1"/>
    <property type="molecule type" value="Genomic_DNA"/>
</dbReference>
<dbReference type="GO" id="GO:0009294">
    <property type="term" value="P:DNA-mediated transformation"/>
    <property type="evidence" value="ECO:0007669"/>
    <property type="project" value="InterPro"/>
</dbReference>
<comment type="caution">
    <text evidence="3">The sequence shown here is derived from an EMBL/GenBank/DDBJ whole genome shotgun (WGS) entry which is preliminary data.</text>
</comment>
<sequence>MLHFHGSFPVDYNIIAIIGPRTPLSNVPATVMTQHQRDCQVAYELARLAAKKGIVVLSGLATGIDTAAHQGCLEGGGITVAVLPNGLSAPVYPPENTELAEQIVAAGGCLVSQFKPEQTPKKWTFIARDKTQALLSQKIIVVGTFPPEGIITGGTKYCAHWARKMNKSLYHYRQVNNCYKVFKDDQVIIRK</sequence>
<dbReference type="Gene3D" id="3.40.50.450">
    <property type="match status" value="1"/>
</dbReference>
<keyword evidence="4" id="KW-1185">Reference proteome</keyword>
<feature type="domain" description="Smf/DprA SLOG" evidence="2">
    <location>
        <begin position="14"/>
        <end position="172"/>
    </location>
</feature>
<evidence type="ECO:0000313" key="4">
    <source>
        <dbReference type="Proteomes" id="UP001172911"/>
    </source>
</evidence>
<protein>
    <submittedName>
        <fullName evidence="3">DNA-processing protein DprA</fullName>
    </submittedName>
</protein>
<dbReference type="PANTHER" id="PTHR43022">
    <property type="entry name" value="PROTEIN SMF"/>
    <property type="match status" value="1"/>
</dbReference>
<gene>
    <name evidence="3" type="ORF">P6N53_09535</name>
</gene>
<dbReference type="RefSeq" id="WP_304542601.1">
    <property type="nucleotide sequence ID" value="NZ_JARPTC010000013.1"/>
</dbReference>